<dbReference type="Gene3D" id="1.20.5.170">
    <property type="match status" value="1"/>
</dbReference>
<proteinExistence type="predicted"/>
<feature type="domain" description="Basic leucine zipper" evidence="5">
    <location>
        <begin position="21"/>
        <end position="95"/>
    </location>
</feature>
<dbReference type="Proteomes" id="UP001165289">
    <property type="component" value="Unassembled WGS sequence"/>
</dbReference>
<keyword evidence="7" id="KW-1185">Reference proteome</keyword>
<name>A0AAV7JDA0_9METZ</name>
<dbReference type="GO" id="GO:0006355">
    <property type="term" value="P:regulation of DNA-templated transcription"/>
    <property type="evidence" value="ECO:0007669"/>
    <property type="project" value="InterPro"/>
</dbReference>
<dbReference type="GO" id="GO:0003677">
    <property type="term" value="F:DNA binding"/>
    <property type="evidence" value="ECO:0007669"/>
    <property type="project" value="UniProtKB-KW"/>
</dbReference>
<keyword evidence="2" id="KW-0238">DNA-binding</keyword>
<dbReference type="SUPFAM" id="SSF47454">
    <property type="entry name" value="A DNA-binding domain in eukaryotic transcription factors"/>
    <property type="match status" value="1"/>
</dbReference>
<evidence type="ECO:0000313" key="7">
    <source>
        <dbReference type="Proteomes" id="UP001165289"/>
    </source>
</evidence>
<evidence type="ECO:0000259" key="5">
    <source>
        <dbReference type="Pfam" id="PF03131"/>
    </source>
</evidence>
<sequence length="108" mass="13076">MENELLELAQYLWKPPRNDDLSEQEIQELDLITLRRRLTEKSATKEEFESVSVTRRKLKSRVYAQDARDRHRVEMLRLKQLKKKLEDEKKNLLIQIKSFENSINIKNH</sequence>
<reference evidence="6 7" key="1">
    <citation type="journal article" date="2023" name="BMC Biol.">
        <title>The compact genome of the sponge Oopsacas minuta (Hexactinellida) is lacking key metazoan core genes.</title>
        <authorList>
            <person name="Santini S."/>
            <person name="Schenkelaars Q."/>
            <person name="Jourda C."/>
            <person name="Duchesne M."/>
            <person name="Belahbib H."/>
            <person name="Rocher C."/>
            <person name="Selva M."/>
            <person name="Riesgo A."/>
            <person name="Vervoort M."/>
            <person name="Leys S.P."/>
            <person name="Kodjabachian L."/>
            <person name="Le Bivic A."/>
            <person name="Borchiellini C."/>
            <person name="Claverie J.M."/>
            <person name="Renard E."/>
        </authorList>
    </citation>
    <scope>NUCLEOTIDE SEQUENCE [LARGE SCALE GENOMIC DNA]</scope>
    <source>
        <strain evidence="6">SPO-2</strain>
    </source>
</reference>
<evidence type="ECO:0000313" key="6">
    <source>
        <dbReference type="EMBL" id="KAI6646737.1"/>
    </source>
</evidence>
<dbReference type="InterPro" id="IPR008917">
    <property type="entry name" value="TF_DNA-bd_sf"/>
</dbReference>
<accession>A0AAV7JDA0</accession>
<keyword evidence="3" id="KW-0804">Transcription</keyword>
<dbReference type="Pfam" id="PF03131">
    <property type="entry name" value="bZIP_Maf"/>
    <property type="match status" value="1"/>
</dbReference>
<organism evidence="6 7">
    <name type="scientific">Oopsacas minuta</name>
    <dbReference type="NCBI Taxonomy" id="111878"/>
    <lineage>
        <taxon>Eukaryota</taxon>
        <taxon>Metazoa</taxon>
        <taxon>Porifera</taxon>
        <taxon>Hexactinellida</taxon>
        <taxon>Hexasterophora</taxon>
        <taxon>Lyssacinosida</taxon>
        <taxon>Leucopsacidae</taxon>
        <taxon>Oopsacas</taxon>
    </lineage>
</organism>
<dbReference type="InterPro" id="IPR004826">
    <property type="entry name" value="bZIP_Maf"/>
</dbReference>
<feature type="coiled-coil region" evidence="4">
    <location>
        <begin position="64"/>
        <end position="102"/>
    </location>
</feature>
<dbReference type="AlphaFoldDB" id="A0AAV7JDA0"/>
<keyword evidence="4" id="KW-0175">Coiled coil</keyword>
<evidence type="ECO:0000256" key="3">
    <source>
        <dbReference type="ARBA" id="ARBA00023163"/>
    </source>
</evidence>
<evidence type="ECO:0000256" key="4">
    <source>
        <dbReference type="SAM" id="Coils"/>
    </source>
</evidence>
<keyword evidence="1" id="KW-0805">Transcription regulation</keyword>
<dbReference type="EMBL" id="JAKMXF010000354">
    <property type="protein sequence ID" value="KAI6646737.1"/>
    <property type="molecule type" value="Genomic_DNA"/>
</dbReference>
<evidence type="ECO:0000256" key="2">
    <source>
        <dbReference type="ARBA" id="ARBA00023125"/>
    </source>
</evidence>
<comment type="caution">
    <text evidence="6">The sequence shown here is derived from an EMBL/GenBank/DDBJ whole genome shotgun (WGS) entry which is preliminary data.</text>
</comment>
<evidence type="ECO:0000256" key="1">
    <source>
        <dbReference type="ARBA" id="ARBA00023015"/>
    </source>
</evidence>
<protein>
    <recommendedName>
        <fullName evidence="5">Basic leucine zipper domain-containing protein</fullName>
    </recommendedName>
</protein>
<gene>
    <name evidence="6" type="ORF">LOD99_12857</name>
</gene>